<sequence length="168" mass="18599">MVTFRAAVSFINAIANLSFLDCFWPSSLRLIGLFSDNQGWQCSVTHLTTHTDACWMPGLPMSKACSEPRRDSPCLICTPVGVQGPLKTCSVTQGYEASLQRGADAVAPGVRKQFCHSGRSGLCQGPCDTRRVQSQLYLVQECLLASLLDPLENERWKWPIPCLLETHR</sequence>
<evidence type="ECO:0000313" key="2">
    <source>
        <dbReference type="Proteomes" id="UP000664940"/>
    </source>
</evidence>
<gene>
    <name evidence="1" type="ORF">HJG60_010813</name>
</gene>
<dbReference type="AlphaFoldDB" id="A0A834E6E0"/>
<comment type="caution">
    <text evidence="1">The sequence shown here is derived from an EMBL/GenBank/DDBJ whole genome shotgun (WGS) entry which is preliminary data.</text>
</comment>
<name>A0A834E6E0_9CHIR</name>
<evidence type="ECO:0000313" key="1">
    <source>
        <dbReference type="EMBL" id="KAF6109540.1"/>
    </source>
</evidence>
<accession>A0A834E6E0</accession>
<dbReference type="Proteomes" id="UP000664940">
    <property type="component" value="Unassembled WGS sequence"/>
</dbReference>
<reference evidence="1 2" key="1">
    <citation type="journal article" date="2020" name="Nature">
        <title>Six reference-quality genomes reveal evolution of bat adaptations.</title>
        <authorList>
            <person name="Jebb D."/>
            <person name="Huang Z."/>
            <person name="Pippel M."/>
            <person name="Hughes G.M."/>
            <person name="Lavrichenko K."/>
            <person name="Devanna P."/>
            <person name="Winkler S."/>
            <person name="Jermiin L.S."/>
            <person name="Skirmuntt E.C."/>
            <person name="Katzourakis A."/>
            <person name="Burkitt-Gray L."/>
            <person name="Ray D.A."/>
            <person name="Sullivan K.A.M."/>
            <person name="Roscito J.G."/>
            <person name="Kirilenko B.M."/>
            <person name="Davalos L.M."/>
            <person name="Corthals A.P."/>
            <person name="Power M.L."/>
            <person name="Jones G."/>
            <person name="Ransome R.D."/>
            <person name="Dechmann D.K.N."/>
            <person name="Locatelli A.G."/>
            <person name="Puechmaille S.J."/>
            <person name="Fedrigo O."/>
            <person name="Jarvis E.D."/>
            <person name="Hiller M."/>
            <person name="Vernes S.C."/>
            <person name="Myers E.W."/>
            <person name="Teeling E.C."/>
        </authorList>
    </citation>
    <scope>NUCLEOTIDE SEQUENCE [LARGE SCALE GENOMIC DNA]</scope>
    <source>
        <strain evidence="1">Bat1K_MPI-CBG_1</strain>
    </source>
</reference>
<organism evidence="1 2">
    <name type="scientific">Phyllostomus discolor</name>
    <name type="common">pale spear-nosed bat</name>
    <dbReference type="NCBI Taxonomy" id="89673"/>
    <lineage>
        <taxon>Eukaryota</taxon>
        <taxon>Metazoa</taxon>
        <taxon>Chordata</taxon>
        <taxon>Craniata</taxon>
        <taxon>Vertebrata</taxon>
        <taxon>Euteleostomi</taxon>
        <taxon>Mammalia</taxon>
        <taxon>Eutheria</taxon>
        <taxon>Laurasiatheria</taxon>
        <taxon>Chiroptera</taxon>
        <taxon>Yangochiroptera</taxon>
        <taxon>Phyllostomidae</taxon>
        <taxon>Phyllostominae</taxon>
        <taxon>Phyllostomus</taxon>
    </lineage>
</organism>
<proteinExistence type="predicted"/>
<protein>
    <submittedName>
        <fullName evidence="1">Uncharacterized protein</fullName>
    </submittedName>
</protein>
<dbReference type="EMBL" id="JABVXQ010000005">
    <property type="protein sequence ID" value="KAF6109540.1"/>
    <property type="molecule type" value="Genomic_DNA"/>
</dbReference>